<keyword evidence="3" id="KW-0238">DNA-binding</keyword>
<protein>
    <submittedName>
        <fullName evidence="6">DNA mismatch repair protein MutS</fullName>
    </submittedName>
</protein>
<name>A0ABW3HN92_9BACL</name>
<evidence type="ECO:0000313" key="6">
    <source>
        <dbReference type="EMBL" id="MFD0958955.1"/>
    </source>
</evidence>
<keyword evidence="2" id="KW-0067">ATP-binding</keyword>
<dbReference type="SUPFAM" id="SSF52540">
    <property type="entry name" value="P-loop containing nucleoside triphosphate hydrolases"/>
    <property type="match status" value="1"/>
</dbReference>
<dbReference type="Gene3D" id="3.40.50.300">
    <property type="entry name" value="P-loop containing nucleotide triphosphate hydrolases"/>
    <property type="match status" value="1"/>
</dbReference>
<dbReference type="InterPro" id="IPR005747">
    <property type="entry name" value="MutS2"/>
</dbReference>
<dbReference type="PIRSF" id="PIRSF005814">
    <property type="entry name" value="MutS_YshD"/>
    <property type="match status" value="1"/>
</dbReference>
<organism evidence="6 7">
    <name type="scientific">Paenibacillus chungangensis</name>
    <dbReference type="NCBI Taxonomy" id="696535"/>
    <lineage>
        <taxon>Bacteria</taxon>
        <taxon>Bacillati</taxon>
        <taxon>Bacillota</taxon>
        <taxon>Bacilli</taxon>
        <taxon>Bacillales</taxon>
        <taxon>Paenibacillaceae</taxon>
        <taxon>Paenibacillus</taxon>
    </lineage>
</organism>
<dbReference type="SMART" id="SM00534">
    <property type="entry name" value="MUTSac"/>
    <property type="match status" value="1"/>
</dbReference>
<dbReference type="RefSeq" id="WP_377562788.1">
    <property type="nucleotide sequence ID" value="NZ_JBHTJZ010000005.1"/>
</dbReference>
<dbReference type="InterPro" id="IPR036187">
    <property type="entry name" value="DNA_mismatch_repair_MutS_sf"/>
</dbReference>
<accession>A0ABW3HN92</accession>
<evidence type="ECO:0000259" key="5">
    <source>
        <dbReference type="PROSITE" id="PS00486"/>
    </source>
</evidence>
<evidence type="ECO:0000256" key="1">
    <source>
        <dbReference type="ARBA" id="ARBA00022741"/>
    </source>
</evidence>
<evidence type="ECO:0000256" key="3">
    <source>
        <dbReference type="ARBA" id="ARBA00023125"/>
    </source>
</evidence>
<dbReference type="Proteomes" id="UP001596989">
    <property type="component" value="Unassembled WGS sequence"/>
</dbReference>
<evidence type="ECO:0000256" key="2">
    <source>
        <dbReference type="ARBA" id="ARBA00022840"/>
    </source>
</evidence>
<evidence type="ECO:0000313" key="7">
    <source>
        <dbReference type="Proteomes" id="UP001596989"/>
    </source>
</evidence>
<dbReference type="EMBL" id="JBHTJZ010000005">
    <property type="protein sequence ID" value="MFD0958955.1"/>
    <property type="molecule type" value="Genomic_DNA"/>
</dbReference>
<dbReference type="PANTHER" id="PTHR48466">
    <property type="entry name" value="OS10G0509000 PROTEIN-RELATED"/>
    <property type="match status" value="1"/>
</dbReference>
<feature type="compositionally biased region" description="Basic and acidic residues" evidence="4">
    <location>
        <begin position="537"/>
        <end position="550"/>
    </location>
</feature>
<feature type="domain" description="DNA mismatch repair proteins mutS family" evidence="5">
    <location>
        <begin position="403"/>
        <end position="419"/>
    </location>
</feature>
<sequence length="656" mass="73704">MNTASLVKLEYNKLIEQLAGMTMSGEGKKLAQSMKPSIQYEQIAAWQRETNEALQLLVSGASIPISAMEGIEPFLSLLGKGKIYHETELEQLAVWLGSIAQMKKYMNSKRELAPTIASYADSMHDCPALRQELARCIRFGQLTDDASADLGYIRRQIYGTEDKIERKMQHSLGKYRSSLQEGIISRRGGRYVLSVKKSLRKNVPGVVLDESASGQTIFVEPLDVAELQTELSQWRATEERERTSVLAMLSELASQYENMLTLNVQAMASFDFITARAKLSRSYEGKLVRLTDKPTIRLLSARHPLLGRDCVPLTVELGVHWRQLIITGPNTGGKTATLKTIGLLALMNQSGLLIPADPESELGIFRHIIADLGDGQSLEQSLSTFSSHVTVLKEMVDMADSRSLLLMDEMAAGTDPSEGIALSVAILELLLERQSLVAATTHFNEIKTFASATEGCQNGRMAFDPATLRPLYRLEIGKAGDSHAFAIARRFGLPERIMERAEWLLERKRIKGESNDEQRSDSFAKLLSQSKQPDVAEEAKRAKEKSEPKRNEKRRKPTEKTFQKGDVVWIYPLKRTGVVYRSADERGNVIVQVKGEKLSFNQKRLNHYIRSEKLYPEQYDLDIVFESKANRKARHQMSRKHVEGLQIVTPPDDEYS</sequence>
<dbReference type="PROSITE" id="PS00486">
    <property type="entry name" value="DNA_MISMATCH_REPAIR_2"/>
    <property type="match status" value="1"/>
</dbReference>
<comment type="caution">
    <text evidence="6">The sequence shown here is derived from an EMBL/GenBank/DDBJ whole genome shotgun (WGS) entry which is preliminary data.</text>
</comment>
<dbReference type="InterPro" id="IPR027417">
    <property type="entry name" value="P-loop_NTPase"/>
</dbReference>
<evidence type="ECO:0000256" key="4">
    <source>
        <dbReference type="SAM" id="MobiDB-lite"/>
    </source>
</evidence>
<dbReference type="InterPro" id="IPR000432">
    <property type="entry name" value="DNA_mismatch_repair_MutS_C"/>
</dbReference>
<keyword evidence="1" id="KW-0547">Nucleotide-binding</keyword>
<dbReference type="InterPro" id="IPR007696">
    <property type="entry name" value="DNA_mismatch_repair_MutS_core"/>
</dbReference>
<dbReference type="PANTHER" id="PTHR48466:SF2">
    <property type="entry name" value="OS10G0509000 PROTEIN"/>
    <property type="match status" value="1"/>
</dbReference>
<dbReference type="InterPro" id="IPR045076">
    <property type="entry name" value="MutS"/>
</dbReference>
<dbReference type="NCBIfam" id="TIGR01069">
    <property type="entry name" value="mutS2"/>
    <property type="match status" value="1"/>
</dbReference>
<reference evidence="7" key="1">
    <citation type="journal article" date="2019" name="Int. J. Syst. Evol. Microbiol.">
        <title>The Global Catalogue of Microorganisms (GCM) 10K type strain sequencing project: providing services to taxonomists for standard genome sequencing and annotation.</title>
        <authorList>
            <consortium name="The Broad Institute Genomics Platform"/>
            <consortium name="The Broad Institute Genome Sequencing Center for Infectious Disease"/>
            <person name="Wu L."/>
            <person name="Ma J."/>
        </authorList>
    </citation>
    <scope>NUCLEOTIDE SEQUENCE [LARGE SCALE GENOMIC DNA]</scope>
    <source>
        <strain evidence="7">CCUG 59129</strain>
    </source>
</reference>
<keyword evidence="7" id="KW-1185">Reference proteome</keyword>
<feature type="region of interest" description="Disordered" evidence="4">
    <location>
        <begin position="515"/>
        <end position="559"/>
    </location>
</feature>
<proteinExistence type="predicted"/>
<dbReference type="Pfam" id="PF00488">
    <property type="entry name" value="MutS_V"/>
    <property type="match status" value="1"/>
</dbReference>
<dbReference type="SUPFAM" id="SSF48334">
    <property type="entry name" value="DNA repair protein MutS, domain III"/>
    <property type="match status" value="1"/>
</dbReference>
<gene>
    <name evidence="6" type="ORF">ACFQ2I_06070</name>
</gene>
<dbReference type="SMART" id="SM00533">
    <property type="entry name" value="MUTSd"/>
    <property type="match status" value="1"/>
</dbReference>